<evidence type="ECO:0000313" key="2">
    <source>
        <dbReference type="EMBL" id="MFD1873042.1"/>
    </source>
</evidence>
<dbReference type="RefSeq" id="WP_382313545.1">
    <property type="nucleotide sequence ID" value="NZ_JBHUFD010000003.1"/>
</dbReference>
<name>A0ABW4QUD0_9BACT</name>
<reference evidence="3" key="1">
    <citation type="journal article" date="2019" name="Int. J. Syst. Evol. Microbiol.">
        <title>The Global Catalogue of Microorganisms (GCM) 10K type strain sequencing project: providing services to taxonomists for standard genome sequencing and annotation.</title>
        <authorList>
            <consortium name="The Broad Institute Genomics Platform"/>
            <consortium name="The Broad Institute Genome Sequencing Center for Infectious Disease"/>
            <person name="Wu L."/>
            <person name="Ma J."/>
        </authorList>
    </citation>
    <scope>NUCLEOTIDE SEQUENCE [LARGE SCALE GENOMIC DNA]</scope>
    <source>
        <strain evidence="3">CGMCC 1.15795</strain>
    </source>
</reference>
<dbReference type="EMBL" id="JBHUFD010000003">
    <property type="protein sequence ID" value="MFD1873042.1"/>
    <property type="molecule type" value="Genomic_DNA"/>
</dbReference>
<proteinExistence type="predicted"/>
<keyword evidence="3" id="KW-1185">Reference proteome</keyword>
<sequence>MLKTTLLLLSLPLLAQAQTNAPAAHFPLRHTVFAGVQLPLSYSAGYQLQASRRFSARVQGGLIVPPFDRYTLKTLEGFGLDQQLGDAIDRSFRRGSSLSVGVNVHANSPWYAGLFGQYVHLASGAITPAEGLGAYFGRDFSGFGLLASPALVFEMQTNLWLGGLRVGRSFEFSDSRFGLNLEAGLGKIFTSRSQFASNRSLVDALGVTQQLYTDLDHEVDTSLRRHGYLPTLDVLLTYRLAGPR</sequence>
<dbReference type="Proteomes" id="UP001597197">
    <property type="component" value="Unassembled WGS sequence"/>
</dbReference>
<keyword evidence="1" id="KW-0732">Signal</keyword>
<organism evidence="2 3">
    <name type="scientific">Hymenobacter bucti</name>
    <dbReference type="NCBI Taxonomy" id="1844114"/>
    <lineage>
        <taxon>Bacteria</taxon>
        <taxon>Pseudomonadati</taxon>
        <taxon>Bacteroidota</taxon>
        <taxon>Cytophagia</taxon>
        <taxon>Cytophagales</taxon>
        <taxon>Hymenobacteraceae</taxon>
        <taxon>Hymenobacter</taxon>
    </lineage>
</organism>
<evidence type="ECO:0000256" key="1">
    <source>
        <dbReference type="SAM" id="SignalP"/>
    </source>
</evidence>
<protein>
    <recommendedName>
        <fullName evidence="4">DUF3575 domain-containing protein</fullName>
    </recommendedName>
</protein>
<evidence type="ECO:0000313" key="3">
    <source>
        <dbReference type="Proteomes" id="UP001597197"/>
    </source>
</evidence>
<evidence type="ECO:0008006" key="4">
    <source>
        <dbReference type="Google" id="ProtNLM"/>
    </source>
</evidence>
<comment type="caution">
    <text evidence="2">The sequence shown here is derived from an EMBL/GenBank/DDBJ whole genome shotgun (WGS) entry which is preliminary data.</text>
</comment>
<feature type="chain" id="PRO_5047266255" description="DUF3575 domain-containing protein" evidence="1">
    <location>
        <begin position="18"/>
        <end position="244"/>
    </location>
</feature>
<feature type="signal peptide" evidence="1">
    <location>
        <begin position="1"/>
        <end position="17"/>
    </location>
</feature>
<accession>A0ABW4QUD0</accession>
<gene>
    <name evidence="2" type="ORF">ACFSDX_11425</name>
</gene>